<evidence type="ECO:0000313" key="2">
    <source>
        <dbReference type="Proteomes" id="UP000828941"/>
    </source>
</evidence>
<gene>
    <name evidence="1" type="ORF">L6164_033530</name>
</gene>
<keyword evidence="2" id="KW-1185">Reference proteome</keyword>
<reference evidence="1 2" key="1">
    <citation type="journal article" date="2022" name="DNA Res.">
        <title>Chromosomal-level genome assembly of the orchid tree Bauhinia variegata (Leguminosae; Cercidoideae) supports the allotetraploid origin hypothesis of Bauhinia.</title>
        <authorList>
            <person name="Zhong Y."/>
            <person name="Chen Y."/>
            <person name="Zheng D."/>
            <person name="Pang J."/>
            <person name="Liu Y."/>
            <person name="Luo S."/>
            <person name="Meng S."/>
            <person name="Qian L."/>
            <person name="Wei D."/>
            <person name="Dai S."/>
            <person name="Zhou R."/>
        </authorList>
    </citation>
    <scope>NUCLEOTIDE SEQUENCE [LARGE SCALE GENOMIC DNA]</scope>
    <source>
        <strain evidence="1">BV-YZ2020</strain>
    </source>
</reference>
<comment type="caution">
    <text evidence="1">The sequence shown here is derived from an EMBL/GenBank/DDBJ whole genome shotgun (WGS) entry which is preliminary data.</text>
</comment>
<name>A0ACB9KSV4_BAUVA</name>
<evidence type="ECO:0000313" key="1">
    <source>
        <dbReference type="EMBL" id="KAI4300118.1"/>
    </source>
</evidence>
<dbReference type="Proteomes" id="UP000828941">
    <property type="component" value="Chromosome 13"/>
</dbReference>
<proteinExistence type="predicted"/>
<organism evidence="1 2">
    <name type="scientific">Bauhinia variegata</name>
    <name type="common">Purple orchid tree</name>
    <name type="synonym">Phanera variegata</name>
    <dbReference type="NCBI Taxonomy" id="167791"/>
    <lineage>
        <taxon>Eukaryota</taxon>
        <taxon>Viridiplantae</taxon>
        <taxon>Streptophyta</taxon>
        <taxon>Embryophyta</taxon>
        <taxon>Tracheophyta</taxon>
        <taxon>Spermatophyta</taxon>
        <taxon>Magnoliopsida</taxon>
        <taxon>eudicotyledons</taxon>
        <taxon>Gunneridae</taxon>
        <taxon>Pentapetalae</taxon>
        <taxon>rosids</taxon>
        <taxon>fabids</taxon>
        <taxon>Fabales</taxon>
        <taxon>Fabaceae</taxon>
        <taxon>Cercidoideae</taxon>
        <taxon>Cercideae</taxon>
        <taxon>Bauhiniinae</taxon>
        <taxon>Bauhinia</taxon>
    </lineage>
</organism>
<dbReference type="EMBL" id="CM039438">
    <property type="protein sequence ID" value="KAI4300118.1"/>
    <property type="molecule type" value="Genomic_DNA"/>
</dbReference>
<accession>A0ACB9KSV4</accession>
<sequence length="178" mass="19897">MLGDGATWRDITAVLNFRVPTRSEGIVSCTVRWVLDNVKSAMKHRKSICVLHVTLLKIPCVKPPSSEVITTVVLESRIEKPLYVDEPHEYSSSSSEIRNNDKALQELICNIDCSAHAENEPGKAISEEAFQLIANKVMLCADVDVHSPSPDFINYQPITAITASTRCWRKNLSQKIMM</sequence>
<protein>
    <submittedName>
        <fullName evidence="1">Uncharacterized protein</fullName>
    </submittedName>
</protein>